<keyword evidence="5" id="KW-0460">Magnesium</keyword>
<feature type="domain" description="Nudix hydrolase" evidence="7">
    <location>
        <begin position="56"/>
        <end position="190"/>
    </location>
</feature>
<evidence type="ECO:0000259" key="7">
    <source>
        <dbReference type="PROSITE" id="PS51462"/>
    </source>
</evidence>
<evidence type="ECO:0000256" key="2">
    <source>
        <dbReference type="ARBA" id="ARBA00001946"/>
    </source>
</evidence>
<dbReference type="InterPro" id="IPR015797">
    <property type="entry name" value="NUDIX_hydrolase-like_dom_sf"/>
</dbReference>
<dbReference type="CDD" id="cd03426">
    <property type="entry name" value="NUDIX_CoAse_Nudt7"/>
    <property type="match status" value="1"/>
</dbReference>
<dbReference type="EMBL" id="MLJW01001110">
    <property type="protein sequence ID" value="OIQ80094.1"/>
    <property type="molecule type" value="Genomic_DNA"/>
</dbReference>
<evidence type="ECO:0000256" key="4">
    <source>
        <dbReference type="ARBA" id="ARBA00022801"/>
    </source>
</evidence>
<dbReference type="Gene3D" id="3.90.79.10">
    <property type="entry name" value="Nucleoside Triphosphate Pyrophosphohydrolase"/>
    <property type="match status" value="1"/>
</dbReference>
<dbReference type="PROSITE" id="PS51462">
    <property type="entry name" value="NUDIX"/>
    <property type="match status" value="1"/>
</dbReference>
<dbReference type="PANTHER" id="PTHR12992:SF11">
    <property type="entry name" value="MITOCHONDRIAL COENZYME A DIPHOSPHATASE NUDT8"/>
    <property type="match status" value="1"/>
</dbReference>
<evidence type="ECO:0000256" key="6">
    <source>
        <dbReference type="ARBA" id="ARBA00023211"/>
    </source>
</evidence>
<gene>
    <name evidence="8" type="primary">nudL_4</name>
    <name evidence="8" type="ORF">GALL_381580</name>
</gene>
<reference evidence="8" key="1">
    <citation type="submission" date="2016-10" db="EMBL/GenBank/DDBJ databases">
        <title>Sequence of Gallionella enrichment culture.</title>
        <authorList>
            <person name="Poehlein A."/>
            <person name="Muehling M."/>
            <person name="Daniel R."/>
        </authorList>
    </citation>
    <scope>NUCLEOTIDE SEQUENCE</scope>
</reference>
<dbReference type="InterPro" id="IPR000086">
    <property type="entry name" value="NUDIX_hydrolase_dom"/>
</dbReference>
<dbReference type="Pfam" id="PF00293">
    <property type="entry name" value="NUDIX"/>
    <property type="match status" value="1"/>
</dbReference>
<organism evidence="8">
    <name type="scientific">mine drainage metagenome</name>
    <dbReference type="NCBI Taxonomy" id="410659"/>
    <lineage>
        <taxon>unclassified sequences</taxon>
        <taxon>metagenomes</taxon>
        <taxon>ecological metagenomes</taxon>
    </lineage>
</organism>
<dbReference type="AlphaFoldDB" id="A0A1J5Q8V4"/>
<keyword evidence="4 8" id="KW-0378">Hydrolase</keyword>
<accession>A0A1J5Q8V4</accession>
<evidence type="ECO:0000256" key="1">
    <source>
        <dbReference type="ARBA" id="ARBA00001936"/>
    </source>
</evidence>
<proteinExistence type="predicted"/>
<evidence type="ECO:0000256" key="5">
    <source>
        <dbReference type="ARBA" id="ARBA00022842"/>
    </source>
</evidence>
<dbReference type="InterPro" id="IPR045121">
    <property type="entry name" value="CoAse"/>
</dbReference>
<sequence length="233" mass="25580">MLPPFDPESIPVRARDVALPAIERSRLSPEALRARFALPPRWTPEVFRDARTAPAPTRAASVLIGLTERGDAGLQPLLTRRNARLQVHAGQISFPGGSRDPGDVDPVQTALREAREEIGLDPAHVETLGTMPVYTTITGFAVTPVVALVAPDALLRADPGEVAELFEVPFEFLMDPANHEHRSWNPENGEPAGEATPRRSFYAMPWTSTLGQRYFIWGATAAMIRNLYRLLSA</sequence>
<name>A0A1J5Q8V4_9ZZZZ</name>
<protein>
    <submittedName>
        <fullName evidence="8">Putative nudix hydrolase NudL</fullName>
    </submittedName>
</protein>
<evidence type="ECO:0000256" key="3">
    <source>
        <dbReference type="ARBA" id="ARBA00022723"/>
    </source>
</evidence>
<dbReference type="GO" id="GO:0010945">
    <property type="term" value="F:coenzyme A diphosphatase activity"/>
    <property type="evidence" value="ECO:0007669"/>
    <property type="project" value="InterPro"/>
</dbReference>
<comment type="cofactor">
    <cofactor evidence="2">
        <name>Mg(2+)</name>
        <dbReference type="ChEBI" id="CHEBI:18420"/>
    </cofactor>
</comment>
<comment type="cofactor">
    <cofactor evidence="1">
        <name>Mn(2+)</name>
        <dbReference type="ChEBI" id="CHEBI:29035"/>
    </cofactor>
</comment>
<dbReference type="PANTHER" id="PTHR12992">
    <property type="entry name" value="NUDIX HYDROLASE"/>
    <property type="match status" value="1"/>
</dbReference>
<comment type="caution">
    <text evidence="8">The sequence shown here is derived from an EMBL/GenBank/DDBJ whole genome shotgun (WGS) entry which is preliminary data.</text>
</comment>
<dbReference type="GO" id="GO:0046872">
    <property type="term" value="F:metal ion binding"/>
    <property type="evidence" value="ECO:0007669"/>
    <property type="project" value="UniProtKB-KW"/>
</dbReference>
<dbReference type="SUPFAM" id="SSF55811">
    <property type="entry name" value="Nudix"/>
    <property type="match status" value="1"/>
</dbReference>
<evidence type="ECO:0000313" key="8">
    <source>
        <dbReference type="EMBL" id="OIQ80094.1"/>
    </source>
</evidence>
<keyword evidence="6" id="KW-0464">Manganese</keyword>
<keyword evidence="3" id="KW-0479">Metal-binding</keyword>